<sequence>MRSCGDTRSGEALVKKNPHKPRNLQCSDFGVLKNCTLPDKHINRPKNEWPIRGPN</sequence>
<organism evidence="1 2">
    <name type="scientific">Nesidiocoris tenuis</name>
    <dbReference type="NCBI Taxonomy" id="355587"/>
    <lineage>
        <taxon>Eukaryota</taxon>
        <taxon>Metazoa</taxon>
        <taxon>Ecdysozoa</taxon>
        <taxon>Arthropoda</taxon>
        <taxon>Hexapoda</taxon>
        <taxon>Insecta</taxon>
        <taxon>Pterygota</taxon>
        <taxon>Neoptera</taxon>
        <taxon>Paraneoptera</taxon>
        <taxon>Hemiptera</taxon>
        <taxon>Heteroptera</taxon>
        <taxon>Panheteroptera</taxon>
        <taxon>Cimicomorpha</taxon>
        <taxon>Miridae</taxon>
        <taxon>Dicyphina</taxon>
        <taxon>Nesidiocoris</taxon>
    </lineage>
</organism>
<dbReference type="AlphaFoldDB" id="A0A6H5H5X8"/>
<evidence type="ECO:0000313" key="1">
    <source>
        <dbReference type="EMBL" id="CAB0011492.1"/>
    </source>
</evidence>
<proteinExistence type="predicted"/>
<keyword evidence="2" id="KW-1185">Reference proteome</keyword>
<name>A0A6H5H5X8_9HEMI</name>
<dbReference type="EMBL" id="CADCXU010024205">
    <property type="protein sequence ID" value="CAB0011492.1"/>
    <property type="molecule type" value="Genomic_DNA"/>
</dbReference>
<accession>A0A6H5H5X8</accession>
<evidence type="ECO:0000313" key="2">
    <source>
        <dbReference type="Proteomes" id="UP000479000"/>
    </source>
</evidence>
<protein>
    <submittedName>
        <fullName evidence="1">Uncharacterized protein</fullName>
    </submittedName>
</protein>
<dbReference type="Proteomes" id="UP000479000">
    <property type="component" value="Unassembled WGS sequence"/>
</dbReference>
<reference evidence="1 2" key="1">
    <citation type="submission" date="2020-02" db="EMBL/GenBank/DDBJ databases">
        <authorList>
            <person name="Ferguson B K."/>
        </authorList>
    </citation>
    <scope>NUCLEOTIDE SEQUENCE [LARGE SCALE GENOMIC DNA]</scope>
</reference>
<gene>
    <name evidence="1" type="ORF">NTEN_LOCUS16429</name>
</gene>